<dbReference type="AlphaFoldDB" id="A6FWX0"/>
<feature type="transmembrane region" description="Helical" evidence="1">
    <location>
        <begin position="42"/>
        <end position="67"/>
    </location>
</feature>
<feature type="transmembrane region" description="Helical" evidence="1">
    <location>
        <begin position="74"/>
        <end position="94"/>
    </location>
</feature>
<gene>
    <name evidence="2" type="ORF">PPSIR1_04988</name>
</gene>
<dbReference type="STRING" id="391625.PPSIR1_04988"/>
<evidence type="ECO:0000256" key="1">
    <source>
        <dbReference type="SAM" id="Phobius"/>
    </source>
</evidence>
<keyword evidence="1" id="KW-0812">Transmembrane</keyword>
<dbReference type="Proteomes" id="UP000005801">
    <property type="component" value="Unassembled WGS sequence"/>
</dbReference>
<evidence type="ECO:0000313" key="2">
    <source>
        <dbReference type="EMBL" id="EDM81794.1"/>
    </source>
</evidence>
<comment type="caution">
    <text evidence="2">The sequence shown here is derived from an EMBL/GenBank/DDBJ whole genome shotgun (WGS) entry which is preliminary data.</text>
</comment>
<proteinExistence type="predicted"/>
<reference evidence="2 3" key="1">
    <citation type="submission" date="2007-06" db="EMBL/GenBank/DDBJ databases">
        <authorList>
            <person name="Shimkets L."/>
            <person name="Ferriera S."/>
            <person name="Johnson J."/>
            <person name="Kravitz S."/>
            <person name="Beeson K."/>
            <person name="Sutton G."/>
            <person name="Rogers Y.-H."/>
            <person name="Friedman R."/>
            <person name="Frazier M."/>
            <person name="Venter J.C."/>
        </authorList>
    </citation>
    <scope>NUCLEOTIDE SEQUENCE [LARGE SCALE GENOMIC DNA]</scope>
    <source>
        <strain evidence="2 3">SIR-1</strain>
    </source>
</reference>
<keyword evidence="1" id="KW-0472">Membrane</keyword>
<dbReference type="RefSeq" id="WP_006968969.1">
    <property type="nucleotide sequence ID" value="NZ_ABCS01000001.1"/>
</dbReference>
<organism evidence="2 3">
    <name type="scientific">Plesiocystis pacifica SIR-1</name>
    <dbReference type="NCBI Taxonomy" id="391625"/>
    <lineage>
        <taxon>Bacteria</taxon>
        <taxon>Pseudomonadati</taxon>
        <taxon>Myxococcota</taxon>
        <taxon>Polyangia</taxon>
        <taxon>Nannocystales</taxon>
        <taxon>Nannocystaceae</taxon>
        <taxon>Plesiocystis</taxon>
    </lineage>
</organism>
<protein>
    <submittedName>
        <fullName evidence="2">Uncharacterized protein</fullName>
    </submittedName>
</protein>
<evidence type="ECO:0000313" key="3">
    <source>
        <dbReference type="Proteomes" id="UP000005801"/>
    </source>
</evidence>
<name>A6FWX0_9BACT</name>
<keyword evidence="1" id="KW-1133">Transmembrane helix</keyword>
<keyword evidence="3" id="KW-1185">Reference proteome</keyword>
<sequence>MADSDAQPDRSLLAQLARYGSHHGHPLNRAIHLLVDPLTVGLSFAVLDLLPVRVLGLGVGTLAYLGLAVHVSRLHVLGGALTCAWIGAASWAFASLAASAGGLRVCLGVGLCFFALQQLVGHQLVERRAPSYLVTHAGLSRLESLWESAATGSLYWPMQVLFALGFEARLAAQLRAAEARLREA</sequence>
<dbReference type="EMBL" id="ABCS01000001">
    <property type="protein sequence ID" value="EDM81794.1"/>
    <property type="molecule type" value="Genomic_DNA"/>
</dbReference>
<accession>A6FWX0</accession>